<comment type="caution">
    <text evidence="3">The sequence shown here is derived from an EMBL/GenBank/DDBJ whole genome shotgun (WGS) entry which is preliminary data.</text>
</comment>
<organism evidence="3 4">
    <name type="scientific">Imshaugia aleurites</name>
    <dbReference type="NCBI Taxonomy" id="172621"/>
    <lineage>
        <taxon>Eukaryota</taxon>
        <taxon>Fungi</taxon>
        <taxon>Dikarya</taxon>
        <taxon>Ascomycota</taxon>
        <taxon>Pezizomycotina</taxon>
        <taxon>Lecanoromycetes</taxon>
        <taxon>OSLEUM clade</taxon>
        <taxon>Lecanoromycetidae</taxon>
        <taxon>Lecanorales</taxon>
        <taxon>Lecanorineae</taxon>
        <taxon>Parmeliaceae</taxon>
        <taxon>Imshaugia</taxon>
    </lineage>
</organism>
<name>A0A8H3IN40_9LECA</name>
<feature type="compositionally biased region" description="Polar residues" evidence="1">
    <location>
        <begin position="272"/>
        <end position="281"/>
    </location>
</feature>
<dbReference type="EMBL" id="CAJPDT010000038">
    <property type="protein sequence ID" value="CAF9925148.1"/>
    <property type="molecule type" value="Genomic_DNA"/>
</dbReference>
<dbReference type="GO" id="GO:0006508">
    <property type="term" value="P:proteolysis"/>
    <property type="evidence" value="ECO:0007669"/>
    <property type="project" value="InterPro"/>
</dbReference>
<accession>A0A8H3IN40</accession>
<feature type="compositionally biased region" description="Polar residues" evidence="1">
    <location>
        <begin position="477"/>
        <end position="490"/>
    </location>
</feature>
<feature type="region of interest" description="Disordered" evidence="1">
    <location>
        <begin position="513"/>
        <end position="566"/>
    </location>
</feature>
<reference evidence="3" key="1">
    <citation type="submission" date="2021-03" db="EMBL/GenBank/DDBJ databases">
        <authorList>
            <person name="Tagirdzhanova G."/>
        </authorList>
    </citation>
    <scope>NUCLEOTIDE SEQUENCE</scope>
</reference>
<feature type="region of interest" description="Disordered" evidence="1">
    <location>
        <begin position="265"/>
        <end position="298"/>
    </location>
</feature>
<dbReference type="AlphaFoldDB" id="A0A8H3IN40"/>
<dbReference type="Pfam" id="PF00656">
    <property type="entry name" value="Peptidase_C14"/>
    <property type="match status" value="1"/>
</dbReference>
<sequence length="566" mass="62715">MRDLETFGQIVTCATDAAFPNENPGEGSRYNEVHVLFLSWEDDPLGVSTEIAELRDVFRQAYHYGTEDWHIPSNRSHNSLVKRITDFLEAYEDRKNLLIVYYAGHGRLNDDRQLVGACHATTNSPTMNWLGIQNMLEQAESDVLILLDCCAGASSTSETGNGVTEVIAACGFETWAPGISAHSFTRSLIDELHFWCGNASNSVAMLHMRVLATMKHWKPRSSRTSIDERRKTPVHSLLTNQGNSRSIQLSPLSLEPPLLAELPVSPAGKPFSESSDSQNRSPRVEDGNDIDSSQSSTSHVWSDRNFRAPKVLISLALEEDQWLSPNAWAEWLERIPAKVKSACVEGVYRSYSTLVLLSIPVATWDMLPDNPSVNFIAFVRSENLLQNAPLKRLLIPRSIVNQAQTVPMSTESPSVEVSKSEGMELQGFPLWLSQPREPMLPDRQTSGPGKARHNLDDDDEVIVVKSDVRMDAPSSGDFGSSKASMKSTSKPHWYNSTIANSLYSSDASVAVARTKRSLPPSNTHISSSSRDDGRSKGNDTRYMAESTVKDSEPQDNLAYYRNSGPI</sequence>
<gene>
    <name evidence="3" type="ORF">IMSHALPRED_006396</name>
</gene>
<dbReference type="InterPro" id="IPR011600">
    <property type="entry name" value="Pept_C14_caspase"/>
</dbReference>
<proteinExistence type="predicted"/>
<dbReference type="Proteomes" id="UP000664534">
    <property type="component" value="Unassembled WGS sequence"/>
</dbReference>
<feature type="compositionally biased region" description="Basic and acidic residues" evidence="1">
    <location>
        <begin position="529"/>
        <end position="539"/>
    </location>
</feature>
<evidence type="ECO:0000313" key="3">
    <source>
        <dbReference type="EMBL" id="CAF9925148.1"/>
    </source>
</evidence>
<dbReference type="GO" id="GO:0004197">
    <property type="term" value="F:cysteine-type endopeptidase activity"/>
    <property type="evidence" value="ECO:0007669"/>
    <property type="project" value="InterPro"/>
</dbReference>
<keyword evidence="4" id="KW-1185">Reference proteome</keyword>
<dbReference type="OrthoDB" id="4760831at2759"/>
<protein>
    <recommendedName>
        <fullName evidence="2">Peptidase C14 caspase domain-containing protein</fullName>
    </recommendedName>
</protein>
<evidence type="ECO:0000256" key="1">
    <source>
        <dbReference type="SAM" id="MobiDB-lite"/>
    </source>
</evidence>
<feature type="region of interest" description="Disordered" evidence="1">
    <location>
        <begin position="219"/>
        <end position="240"/>
    </location>
</feature>
<dbReference type="Gene3D" id="3.40.50.1460">
    <property type="match status" value="1"/>
</dbReference>
<evidence type="ECO:0000259" key="2">
    <source>
        <dbReference type="Pfam" id="PF00656"/>
    </source>
</evidence>
<evidence type="ECO:0000313" key="4">
    <source>
        <dbReference type="Proteomes" id="UP000664534"/>
    </source>
</evidence>
<feature type="domain" description="Peptidase C14 caspase" evidence="2">
    <location>
        <begin position="49"/>
        <end position="158"/>
    </location>
</feature>
<feature type="region of interest" description="Disordered" evidence="1">
    <location>
        <begin position="434"/>
        <end position="490"/>
    </location>
</feature>